<proteinExistence type="predicted"/>
<dbReference type="Proteomes" id="UP001165960">
    <property type="component" value="Unassembled WGS sequence"/>
</dbReference>
<evidence type="ECO:0000313" key="1">
    <source>
        <dbReference type="EMBL" id="KAJ9063433.1"/>
    </source>
</evidence>
<evidence type="ECO:0000313" key="2">
    <source>
        <dbReference type="Proteomes" id="UP001165960"/>
    </source>
</evidence>
<sequence length="126" mass="13645">MKVSTNLGSEISNPANEKSLVPVCILRLVTCSENPPSTISTNNNPPTPDAISFPDIPAYDTGRLGNKINNSTNENCPKPAQSLENGINPEHLLNTNYQVDKQKSSKDYSAEIANDNLLVPDAPYHP</sequence>
<keyword evidence="2" id="KW-1185">Reference proteome</keyword>
<organism evidence="1 2">
    <name type="scientific">Entomophthora muscae</name>
    <dbReference type="NCBI Taxonomy" id="34485"/>
    <lineage>
        <taxon>Eukaryota</taxon>
        <taxon>Fungi</taxon>
        <taxon>Fungi incertae sedis</taxon>
        <taxon>Zoopagomycota</taxon>
        <taxon>Entomophthoromycotina</taxon>
        <taxon>Entomophthoromycetes</taxon>
        <taxon>Entomophthorales</taxon>
        <taxon>Entomophthoraceae</taxon>
        <taxon>Entomophthora</taxon>
    </lineage>
</organism>
<comment type="caution">
    <text evidence="1">The sequence shown here is derived from an EMBL/GenBank/DDBJ whole genome shotgun (WGS) entry which is preliminary data.</text>
</comment>
<protein>
    <submittedName>
        <fullName evidence="1">Uncharacterized protein</fullName>
    </submittedName>
</protein>
<reference evidence="1" key="1">
    <citation type="submission" date="2022-04" db="EMBL/GenBank/DDBJ databases">
        <title>Genome of the entomopathogenic fungus Entomophthora muscae.</title>
        <authorList>
            <person name="Elya C."/>
            <person name="Lovett B.R."/>
            <person name="Lee E."/>
            <person name="Macias A.M."/>
            <person name="Hajek A.E."/>
            <person name="De Bivort B.L."/>
            <person name="Kasson M.T."/>
            <person name="De Fine Licht H.H."/>
            <person name="Stajich J.E."/>
        </authorList>
    </citation>
    <scope>NUCLEOTIDE SEQUENCE</scope>
    <source>
        <strain evidence="1">Berkeley</strain>
    </source>
</reference>
<gene>
    <name evidence="1" type="ORF">DSO57_1000026</name>
</gene>
<name>A0ACC2SMB0_9FUNG</name>
<accession>A0ACC2SMB0</accession>
<dbReference type="EMBL" id="QTSX02004971">
    <property type="protein sequence ID" value="KAJ9063433.1"/>
    <property type="molecule type" value="Genomic_DNA"/>
</dbReference>